<dbReference type="InterPro" id="IPR018303">
    <property type="entry name" value="ATPase_P-typ_P_site"/>
</dbReference>
<name>A0A1B8GCE2_9PEZI</name>
<evidence type="ECO:0000256" key="17">
    <source>
        <dbReference type="ARBA" id="ARBA00059328"/>
    </source>
</evidence>
<comment type="subcellular location">
    <subcellularLocation>
        <location evidence="18">Membrane</location>
        <topology evidence="18">Multi-pass membrane protein</topology>
    </subcellularLocation>
    <subcellularLocation>
        <location evidence="1">Vacuole membrane</location>
        <topology evidence="1">Multi-pass membrane protein</topology>
    </subcellularLocation>
</comment>
<dbReference type="InterPro" id="IPR023214">
    <property type="entry name" value="HAD_sf"/>
</dbReference>
<dbReference type="SFLD" id="SFLDF00027">
    <property type="entry name" value="p-type_atpase"/>
    <property type="match status" value="1"/>
</dbReference>
<dbReference type="NCBIfam" id="TIGR01494">
    <property type="entry name" value="ATPase_P-type"/>
    <property type="match status" value="2"/>
</dbReference>
<dbReference type="Gene3D" id="1.20.1110.10">
    <property type="entry name" value="Calcium-transporting ATPase, transmembrane domain"/>
    <property type="match status" value="1"/>
</dbReference>
<evidence type="ECO:0000256" key="9">
    <source>
        <dbReference type="ARBA" id="ARBA00022840"/>
    </source>
</evidence>
<dbReference type="SUPFAM" id="SSF81665">
    <property type="entry name" value="Calcium ATPase, transmembrane domain M"/>
    <property type="match status" value="1"/>
</dbReference>
<comment type="function">
    <text evidence="17">This magnesium-dependent enzyme catalyzes the hydrolysis of ATP coupled with the transport of calcium. Transports the calcium to the vacuole and participates in the control of the cytosolic free calcium.</text>
</comment>
<evidence type="ECO:0000313" key="24">
    <source>
        <dbReference type="Proteomes" id="UP000091956"/>
    </source>
</evidence>
<dbReference type="SFLD" id="SFLDG00002">
    <property type="entry name" value="C1.7:_P-type_atpase_like"/>
    <property type="match status" value="1"/>
</dbReference>
<evidence type="ECO:0000256" key="13">
    <source>
        <dbReference type="ARBA" id="ARBA00023065"/>
    </source>
</evidence>
<feature type="domain" description="Cation-transporting P-type ATPase C-terminal" evidence="21">
    <location>
        <begin position="919"/>
        <end position="1093"/>
    </location>
</feature>
<feature type="transmembrane region" description="Helical" evidence="18">
    <location>
        <begin position="241"/>
        <end position="261"/>
    </location>
</feature>
<evidence type="ECO:0000256" key="3">
    <source>
        <dbReference type="ARBA" id="ARBA00022554"/>
    </source>
</evidence>
<evidence type="ECO:0000256" key="6">
    <source>
        <dbReference type="ARBA" id="ARBA00022723"/>
    </source>
</evidence>
<reference evidence="24" key="2">
    <citation type="journal article" date="2018" name="Nat. Commun.">
        <title>Extreme sensitivity to ultraviolet light in the fungal pathogen causing white-nose syndrome of bats.</title>
        <authorList>
            <person name="Palmer J.M."/>
            <person name="Drees K.P."/>
            <person name="Foster J.T."/>
            <person name="Lindner D.L."/>
        </authorList>
    </citation>
    <scope>NUCLEOTIDE SEQUENCE [LARGE SCALE GENOMIC DNA]</scope>
    <source>
        <strain evidence="24">UAMH 10579</strain>
    </source>
</reference>
<evidence type="ECO:0000256" key="18">
    <source>
        <dbReference type="RuleBase" id="RU361146"/>
    </source>
</evidence>
<feature type="region of interest" description="Disordered" evidence="19">
    <location>
        <begin position="37"/>
        <end position="57"/>
    </location>
</feature>
<dbReference type="RefSeq" id="XP_059319426.1">
    <property type="nucleotide sequence ID" value="XM_059463987.1"/>
</dbReference>
<keyword evidence="14 18" id="KW-0472">Membrane</keyword>
<evidence type="ECO:0000256" key="8">
    <source>
        <dbReference type="ARBA" id="ARBA00022837"/>
    </source>
</evidence>
<gene>
    <name evidence="23" type="ORF">VE01_08641</name>
</gene>
<dbReference type="GeneID" id="28842027"/>
<keyword evidence="9 18" id="KW-0067">ATP-binding</keyword>
<feature type="transmembrane region" description="Helical" evidence="18">
    <location>
        <begin position="453"/>
        <end position="480"/>
    </location>
</feature>
<accession>A0A1B8GCE2</accession>
<dbReference type="GO" id="GO:0046872">
    <property type="term" value="F:metal ion binding"/>
    <property type="evidence" value="ECO:0007669"/>
    <property type="project" value="UniProtKB-KW"/>
</dbReference>
<dbReference type="InterPro" id="IPR004014">
    <property type="entry name" value="ATPase_P-typ_cation-transptr_N"/>
</dbReference>
<evidence type="ECO:0000256" key="11">
    <source>
        <dbReference type="ARBA" id="ARBA00022967"/>
    </source>
</evidence>
<feature type="transmembrane region" description="Helical" evidence="18">
    <location>
        <begin position="1164"/>
        <end position="1182"/>
    </location>
</feature>
<evidence type="ECO:0000259" key="21">
    <source>
        <dbReference type="Pfam" id="PF00689"/>
    </source>
</evidence>
<dbReference type="PRINTS" id="PR00119">
    <property type="entry name" value="CATATPASE"/>
</dbReference>
<dbReference type="SUPFAM" id="SSF56784">
    <property type="entry name" value="HAD-like"/>
    <property type="match status" value="1"/>
</dbReference>
<dbReference type="Pfam" id="PF00690">
    <property type="entry name" value="Cation_ATPase_N"/>
    <property type="match status" value="1"/>
</dbReference>
<dbReference type="PANTHER" id="PTHR24093">
    <property type="entry name" value="CATION TRANSPORTING ATPASE"/>
    <property type="match status" value="1"/>
</dbReference>
<evidence type="ECO:0000313" key="23">
    <source>
        <dbReference type="EMBL" id="OBT93492.2"/>
    </source>
</evidence>
<organism evidence="23 24">
    <name type="scientific">Pseudogymnoascus verrucosus</name>
    <dbReference type="NCBI Taxonomy" id="342668"/>
    <lineage>
        <taxon>Eukaryota</taxon>
        <taxon>Fungi</taxon>
        <taxon>Dikarya</taxon>
        <taxon>Ascomycota</taxon>
        <taxon>Pezizomycotina</taxon>
        <taxon>Leotiomycetes</taxon>
        <taxon>Thelebolales</taxon>
        <taxon>Thelebolaceae</taxon>
        <taxon>Pseudogymnoascus</taxon>
    </lineage>
</organism>
<dbReference type="Proteomes" id="UP000091956">
    <property type="component" value="Unassembled WGS sequence"/>
</dbReference>
<keyword evidence="8 18" id="KW-0106">Calcium</keyword>
<dbReference type="PANTHER" id="PTHR24093:SF369">
    <property type="entry name" value="CALCIUM-TRANSPORTING ATPASE"/>
    <property type="match status" value="1"/>
</dbReference>
<evidence type="ECO:0000256" key="2">
    <source>
        <dbReference type="ARBA" id="ARBA00022448"/>
    </source>
</evidence>
<dbReference type="Pfam" id="PF00689">
    <property type="entry name" value="Cation_ATPase_C"/>
    <property type="match status" value="1"/>
</dbReference>
<evidence type="ECO:0000259" key="22">
    <source>
        <dbReference type="Pfam" id="PF00690"/>
    </source>
</evidence>
<dbReference type="Gene3D" id="3.40.50.1000">
    <property type="entry name" value="HAD superfamily/HAD-like"/>
    <property type="match status" value="1"/>
</dbReference>
<evidence type="ECO:0000256" key="19">
    <source>
        <dbReference type="SAM" id="MobiDB-lite"/>
    </source>
</evidence>
<proteinExistence type="inferred from homology"/>
<feature type="transmembrane region" description="Helical" evidence="18">
    <location>
        <begin position="1073"/>
        <end position="1094"/>
    </location>
</feature>
<dbReference type="InterPro" id="IPR059000">
    <property type="entry name" value="ATPase_P-type_domA"/>
</dbReference>
<dbReference type="FunFam" id="1.20.1110.10:FF:000039">
    <property type="entry name" value="Calcium-transporting ATPase"/>
    <property type="match status" value="1"/>
</dbReference>
<dbReference type="STRING" id="342668.A0A1B8GCE2"/>
<dbReference type="PROSITE" id="PS00154">
    <property type="entry name" value="ATPASE_E1_E2"/>
    <property type="match status" value="1"/>
</dbReference>
<keyword evidence="2 18" id="KW-0813">Transport</keyword>
<dbReference type="Pfam" id="PF13246">
    <property type="entry name" value="Cation_ATPase"/>
    <property type="match status" value="1"/>
</dbReference>
<feature type="compositionally biased region" description="Basic and acidic residues" evidence="19">
    <location>
        <begin position="176"/>
        <end position="189"/>
    </location>
</feature>
<protein>
    <recommendedName>
        <fullName evidence="18">Calcium-transporting ATPase</fullName>
        <ecNumber evidence="18">7.2.2.10</ecNumber>
    </recommendedName>
</protein>
<evidence type="ECO:0000256" key="7">
    <source>
        <dbReference type="ARBA" id="ARBA00022741"/>
    </source>
</evidence>
<evidence type="ECO:0000256" key="5">
    <source>
        <dbReference type="ARBA" id="ARBA00022692"/>
    </source>
</evidence>
<dbReference type="AlphaFoldDB" id="A0A1B8GCE2"/>
<comment type="similarity">
    <text evidence="15 18">Belongs to the cation transport ATPase (P-type) (TC 3.A.3) family.</text>
</comment>
<dbReference type="InterPro" id="IPR023298">
    <property type="entry name" value="ATPase_P-typ_TM_dom_sf"/>
</dbReference>
<keyword evidence="13 18" id="KW-0406">Ion transport</keyword>
<dbReference type="NCBIfam" id="TIGR01517">
    <property type="entry name" value="ATPase-IIB_Ca"/>
    <property type="match status" value="1"/>
</dbReference>
<dbReference type="InterPro" id="IPR044492">
    <property type="entry name" value="P_typ_ATPase_HD_dom"/>
</dbReference>
<feature type="transmembrane region" description="Helical" evidence="18">
    <location>
        <begin position="413"/>
        <end position="433"/>
    </location>
</feature>
<dbReference type="GO" id="GO:0005886">
    <property type="term" value="C:plasma membrane"/>
    <property type="evidence" value="ECO:0007669"/>
    <property type="project" value="TreeGrafter"/>
</dbReference>
<dbReference type="SUPFAM" id="SSF81653">
    <property type="entry name" value="Calcium ATPase, transduction domain A"/>
    <property type="match status" value="1"/>
</dbReference>
<dbReference type="GO" id="GO:0005774">
    <property type="term" value="C:vacuolar membrane"/>
    <property type="evidence" value="ECO:0007669"/>
    <property type="project" value="UniProtKB-SubCell"/>
</dbReference>
<comment type="function">
    <text evidence="18">Catalyzes the hydrolysis of ATP coupled with the transport of calcium.</text>
</comment>
<keyword evidence="5 18" id="KW-0812">Transmembrane</keyword>
<keyword evidence="3" id="KW-0926">Vacuole</keyword>
<feature type="transmembrane region" description="Helical" evidence="18">
    <location>
        <begin position="1040"/>
        <end position="1061"/>
    </location>
</feature>
<keyword evidence="12 18" id="KW-1133">Transmembrane helix</keyword>
<feature type="region of interest" description="Disordered" evidence="19">
    <location>
        <begin position="145"/>
        <end position="189"/>
    </location>
</feature>
<dbReference type="GO" id="GO:0005524">
    <property type="term" value="F:ATP binding"/>
    <property type="evidence" value="ECO:0007669"/>
    <property type="project" value="UniProtKB-KW"/>
</dbReference>
<keyword evidence="4 18" id="KW-0109">Calcium transport</keyword>
<dbReference type="Gene3D" id="3.40.1110.10">
    <property type="entry name" value="Calcium-transporting ATPase, cytoplasmic domain N"/>
    <property type="match status" value="1"/>
</dbReference>
<dbReference type="InterPro" id="IPR036412">
    <property type="entry name" value="HAD-like_sf"/>
</dbReference>
<dbReference type="GO" id="GO:0016887">
    <property type="term" value="F:ATP hydrolysis activity"/>
    <property type="evidence" value="ECO:0007669"/>
    <property type="project" value="InterPro"/>
</dbReference>
<dbReference type="EMBL" id="KV460253">
    <property type="protein sequence ID" value="OBT93492.2"/>
    <property type="molecule type" value="Genomic_DNA"/>
</dbReference>
<dbReference type="SUPFAM" id="SSF81660">
    <property type="entry name" value="Metal cation-transporting ATPase, ATP-binding domain N"/>
    <property type="match status" value="1"/>
</dbReference>
<dbReference type="Pfam" id="PF00122">
    <property type="entry name" value="E1-E2_ATPase"/>
    <property type="match status" value="1"/>
</dbReference>
<feature type="domain" description="P-type ATPase A" evidence="20">
    <location>
        <begin position="277"/>
        <end position="389"/>
    </location>
</feature>
<evidence type="ECO:0000256" key="14">
    <source>
        <dbReference type="ARBA" id="ARBA00023136"/>
    </source>
</evidence>
<dbReference type="GO" id="GO:0005388">
    <property type="term" value="F:P-type calcium transporter activity"/>
    <property type="evidence" value="ECO:0007669"/>
    <property type="project" value="UniProtKB-EC"/>
</dbReference>
<keyword evidence="11" id="KW-1278">Translocase</keyword>
<keyword evidence="24" id="KW-1185">Reference proteome</keyword>
<evidence type="ECO:0000256" key="4">
    <source>
        <dbReference type="ARBA" id="ARBA00022568"/>
    </source>
</evidence>
<dbReference type="Gene3D" id="2.70.150.10">
    <property type="entry name" value="Calcium-transporting ATPase, cytoplasmic transduction domain A"/>
    <property type="match status" value="1"/>
</dbReference>
<evidence type="ECO:0000256" key="12">
    <source>
        <dbReference type="ARBA" id="ARBA00022989"/>
    </source>
</evidence>
<dbReference type="InterPro" id="IPR008250">
    <property type="entry name" value="ATPase_P-typ_transduc_dom_A_sf"/>
</dbReference>
<feature type="transmembrane region" description="Helical" evidence="18">
    <location>
        <begin position="892"/>
        <end position="913"/>
    </location>
</feature>
<keyword evidence="7 18" id="KW-0547">Nucleotide-binding</keyword>
<dbReference type="InterPro" id="IPR023299">
    <property type="entry name" value="ATPase_P-typ_cyto_dom_N"/>
</dbReference>
<feature type="domain" description="Cation-transporting P-type ATPase N-terminal" evidence="22">
    <location>
        <begin position="174"/>
        <end position="219"/>
    </location>
</feature>
<reference evidence="23 24" key="1">
    <citation type="submission" date="2016-03" db="EMBL/GenBank/DDBJ databases">
        <title>Comparative genomics of Pseudogymnoascus destructans, the fungus causing white-nose syndrome of bats.</title>
        <authorList>
            <person name="Palmer J.M."/>
            <person name="Drees K.P."/>
            <person name="Foster J.T."/>
            <person name="Lindner D.L."/>
        </authorList>
    </citation>
    <scope>NUCLEOTIDE SEQUENCE [LARGE SCALE GENOMIC DNA]</scope>
    <source>
        <strain evidence="23 24">UAMH 10579</strain>
    </source>
</reference>
<feature type="transmembrane region" description="Helical" evidence="18">
    <location>
        <begin position="976"/>
        <end position="996"/>
    </location>
</feature>
<dbReference type="GO" id="GO:0006874">
    <property type="term" value="P:intracellular calcium ion homeostasis"/>
    <property type="evidence" value="ECO:0007669"/>
    <property type="project" value="UniProtKB-ARBA"/>
</dbReference>
<evidence type="ECO:0000256" key="10">
    <source>
        <dbReference type="ARBA" id="ARBA00022842"/>
    </source>
</evidence>
<evidence type="ECO:0000256" key="15">
    <source>
        <dbReference type="ARBA" id="ARBA00038148"/>
    </source>
</evidence>
<dbReference type="FunFam" id="2.70.150.10:FF:000028">
    <property type="entry name" value="Calcium-transporting ATPase"/>
    <property type="match status" value="1"/>
</dbReference>
<keyword evidence="10" id="KW-0460">Magnesium</keyword>
<keyword evidence="6" id="KW-0479">Metal-binding</keyword>
<dbReference type="EC" id="7.2.2.10" evidence="18"/>
<feature type="transmembrane region" description="Helical" evidence="18">
    <location>
        <begin position="208"/>
        <end position="229"/>
    </location>
</feature>
<comment type="catalytic activity">
    <reaction evidence="16 18">
        <text>Ca(2+)(in) + ATP + H2O = Ca(2+)(out) + ADP + phosphate + H(+)</text>
        <dbReference type="Rhea" id="RHEA:18105"/>
        <dbReference type="ChEBI" id="CHEBI:15377"/>
        <dbReference type="ChEBI" id="CHEBI:15378"/>
        <dbReference type="ChEBI" id="CHEBI:29108"/>
        <dbReference type="ChEBI" id="CHEBI:30616"/>
        <dbReference type="ChEBI" id="CHEBI:43474"/>
        <dbReference type="ChEBI" id="CHEBI:456216"/>
        <dbReference type="EC" id="7.2.2.10"/>
    </reaction>
</comment>
<dbReference type="FunFam" id="3.40.50.1000:FF:000018">
    <property type="entry name" value="Calcium-transporting ATPase"/>
    <property type="match status" value="1"/>
</dbReference>
<sequence length="1188" mass="130092">MAHESSDHGDGSVCDNILPSTLAHFADEPTSVKTMMSEVEDRATTSGQHPSPLERAPVHSRIIYDTTALEPLSDRVEDFQVADNKFAFVPGQMSKLIDPKSLSAFYAVGGIDGLERGLRTDRLGGLSPDEAFLYGTISLEEAKITRPPSKHPPMTHRTEYESPRPLIKAQGPDQSFSDRRRTFGDNRVPEKKPKNILQLAWMAYNDRVLILLTIAAVISLAVGLYQTFGQPHKEGEAAVEWIEGVAITVAILIVVVVGALNDWQKERQFGKLNKKKQDRTVKLIRSGKIQEISVFDVLVGDVMHLEPGDVIPVDGIFIDGYNVRCDESSATGESSLITKHAAADVFQSILAGEDLNKMDPFIISGSKVSEGVGTFLVTAVGIHSSYGKTLISLHEGPQVTPLQYKLYRLANQIAKLGIGSALLLFVTLLIKFFVQLPGSTQNASEKAQEFMQILIVTITIIVVAVPEGLPLAVTLALAFATRKMLKDNNLVRYLKACETMGNATTICSDKTGTLTQNTMTVVAICMGQNSSAGGEDNTPLAERQLEPSLTASVHAISKPVKCLLKDSIAINSTAFEVQDKGRLAFTGSKTESALLDFAHTSLGMGPVSLERSNSRTVYLVSFDSARKYMATIVQTEHGFRIYAKGAPEVMLGRCAQILQNVASDASSTAITSEHMIHLNRNIKNFANRSLRTIALLYRDLQSLPCHAAGTMNEFLKTGFDDLFKDMTLLAIVGIRDPLREGVKASVARCQAAGITVRMVTGDNLLTAKAIARECGILTDDDLVMDGQDFRKLGVVEMNRIIPRLQVLARSSPEDKKILVKALQELGEVVAVTGDGTNDAPALTTADVGFSMGLTGTEVAKEASDIVLMDDNFSSIVKAVMWGRAVNDAVRKFLQFQITVNIAAVVLTFVSAVASDTETSVLTAVQLLWVNLIMDTMGALALATDPPAESILDRKPDPKSSPLITVTMWKMILAQSIYKLVVLLIIHFGGDAIFSYHSEGERAQLRTMVFNTFVWMQIFNQYNNRRIDNKLNIFEGITRNWLFIGINLSMIVGQVIIILIGGRALQVVRLNGAQWGYSIVLGFLSIPVAVITRFIPDDVFQKIIPYRWQPQVTTSALVVSDESQLKDWNSVLLEIREELEILSWIHGGRFHAYNRRNKSHRKSSLKPVAVMAGLVAGSIGGWPRTEHTL</sequence>
<dbReference type="SFLD" id="SFLDS00003">
    <property type="entry name" value="Haloacid_Dehalogenase"/>
    <property type="match status" value="1"/>
</dbReference>
<dbReference type="InterPro" id="IPR001757">
    <property type="entry name" value="P_typ_ATPase"/>
</dbReference>
<dbReference type="CDD" id="cd02081">
    <property type="entry name" value="P-type_ATPase_Ca_PMCA-like"/>
    <property type="match status" value="1"/>
</dbReference>
<comment type="caution">
    <text evidence="18">Lacks conserved residue(s) required for the propagation of feature annotation.</text>
</comment>
<evidence type="ECO:0000256" key="1">
    <source>
        <dbReference type="ARBA" id="ARBA00004128"/>
    </source>
</evidence>
<evidence type="ECO:0000256" key="16">
    <source>
        <dbReference type="ARBA" id="ARBA00048694"/>
    </source>
</evidence>
<dbReference type="PRINTS" id="PR00120">
    <property type="entry name" value="HATPASE"/>
</dbReference>
<evidence type="ECO:0000259" key="20">
    <source>
        <dbReference type="Pfam" id="PF00122"/>
    </source>
</evidence>
<dbReference type="InterPro" id="IPR006068">
    <property type="entry name" value="ATPase_P-typ_cation-transptr_C"/>
</dbReference>
<dbReference type="InterPro" id="IPR006408">
    <property type="entry name" value="P-type_ATPase_IIB"/>
</dbReference>